<dbReference type="RefSeq" id="WP_136971916.1">
    <property type="nucleotide sequence ID" value="NZ_JARZHI010000114.1"/>
</dbReference>
<keyword evidence="3" id="KW-1185">Reference proteome</keyword>
<evidence type="ECO:0000313" key="2">
    <source>
        <dbReference type="EMBL" id="MDI1437251.1"/>
    </source>
</evidence>
<reference evidence="2 3" key="1">
    <citation type="submission" date="2023-04" db="EMBL/GenBank/DDBJ databases">
        <title>The genome sequence of Polyangium sorediatum DSM14670.</title>
        <authorList>
            <person name="Zhang X."/>
        </authorList>
    </citation>
    <scope>NUCLEOTIDE SEQUENCE [LARGE SCALE GENOMIC DNA]</scope>
    <source>
        <strain evidence="2 3">DSM 14670</strain>
    </source>
</reference>
<organism evidence="2 3">
    <name type="scientific">Polyangium sorediatum</name>
    <dbReference type="NCBI Taxonomy" id="889274"/>
    <lineage>
        <taxon>Bacteria</taxon>
        <taxon>Pseudomonadati</taxon>
        <taxon>Myxococcota</taxon>
        <taxon>Polyangia</taxon>
        <taxon>Polyangiales</taxon>
        <taxon>Polyangiaceae</taxon>
        <taxon>Polyangium</taxon>
    </lineage>
</organism>
<protein>
    <recommendedName>
        <fullName evidence="4">Lipoprotein</fullName>
    </recommendedName>
</protein>
<name>A0ABT6P9J5_9BACT</name>
<accession>A0ABT6P9J5</accession>
<sequence length="211" mass="23153">MKKTLLLCSLLAMAVTNVGCVADASDIELEDENIDSAELLATTTVNDVCPPGGSTGANVTSDITGPSMSHNHDQYSRHQVWPNGGCLSTDRKTLIHDFNVAYNRNYRFGAWASWPEATDAVKCVNSKIEYTLQRQDITGGYINLQTTTRNATWVWDNILTLEGHCEGTIVSRDVTNSPSFEGYTFKYRVNARAVRHDGTDETLTTSGANIP</sequence>
<comment type="caution">
    <text evidence="2">The sequence shown here is derived from an EMBL/GenBank/DDBJ whole genome shotgun (WGS) entry which is preliminary data.</text>
</comment>
<gene>
    <name evidence="2" type="ORF">QHF89_47530</name>
</gene>
<feature type="chain" id="PRO_5047531370" description="Lipoprotein" evidence="1">
    <location>
        <begin position="25"/>
        <end position="211"/>
    </location>
</feature>
<evidence type="ECO:0008006" key="4">
    <source>
        <dbReference type="Google" id="ProtNLM"/>
    </source>
</evidence>
<proteinExistence type="predicted"/>
<dbReference type="Proteomes" id="UP001160301">
    <property type="component" value="Unassembled WGS sequence"/>
</dbReference>
<evidence type="ECO:0000313" key="3">
    <source>
        <dbReference type="Proteomes" id="UP001160301"/>
    </source>
</evidence>
<feature type="signal peptide" evidence="1">
    <location>
        <begin position="1"/>
        <end position="24"/>
    </location>
</feature>
<evidence type="ECO:0000256" key="1">
    <source>
        <dbReference type="SAM" id="SignalP"/>
    </source>
</evidence>
<dbReference type="EMBL" id="JARZHI010000114">
    <property type="protein sequence ID" value="MDI1437251.1"/>
    <property type="molecule type" value="Genomic_DNA"/>
</dbReference>
<keyword evidence="1" id="KW-0732">Signal</keyword>